<dbReference type="Proteomes" id="UP000286050">
    <property type="component" value="Unassembled WGS sequence"/>
</dbReference>
<evidence type="ECO:0000313" key="1">
    <source>
        <dbReference type="EMBL" id="RHD57277.1"/>
    </source>
</evidence>
<dbReference type="EMBL" id="QSJI01000001">
    <property type="protein sequence ID" value="RHD57277.1"/>
    <property type="molecule type" value="Genomic_DNA"/>
</dbReference>
<reference evidence="1 2" key="1">
    <citation type="submission" date="2018-08" db="EMBL/GenBank/DDBJ databases">
        <title>A genome reference for cultivated species of the human gut microbiota.</title>
        <authorList>
            <person name="Zou Y."/>
            <person name="Xue W."/>
            <person name="Luo G."/>
        </authorList>
    </citation>
    <scope>NUCLEOTIDE SEQUENCE [LARGE SCALE GENOMIC DNA]</scope>
    <source>
        <strain evidence="1 2">AM30-5LB</strain>
    </source>
</reference>
<dbReference type="AlphaFoldDB" id="A0A414FZH1"/>
<dbReference type="Pfam" id="PF13711">
    <property type="entry name" value="DUF4160"/>
    <property type="match status" value="1"/>
</dbReference>
<evidence type="ECO:0000313" key="2">
    <source>
        <dbReference type="Proteomes" id="UP000286050"/>
    </source>
</evidence>
<dbReference type="InterPro" id="IPR025427">
    <property type="entry name" value="DUF4160"/>
</dbReference>
<organism evidence="1 2">
    <name type="scientific">Collinsella intestinalis</name>
    <dbReference type="NCBI Taxonomy" id="147207"/>
    <lineage>
        <taxon>Bacteria</taxon>
        <taxon>Bacillati</taxon>
        <taxon>Actinomycetota</taxon>
        <taxon>Coriobacteriia</taxon>
        <taxon>Coriobacteriales</taxon>
        <taxon>Coriobacteriaceae</taxon>
        <taxon>Collinsella</taxon>
    </lineage>
</organism>
<accession>A0A414FZH1</accession>
<dbReference type="RefSeq" id="WP_118271104.1">
    <property type="nucleotide sequence ID" value="NZ_CACRTN010000014.1"/>
</dbReference>
<protein>
    <submittedName>
        <fullName evidence="1">DUF4160 domain-containing protein</fullName>
    </submittedName>
</protein>
<proteinExistence type="predicted"/>
<name>A0A414FZH1_9ACTN</name>
<comment type="caution">
    <text evidence="1">The sequence shown here is derived from an EMBL/GenBank/DDBJ whole genome shotgun (WGS) entry which is preliminary data.</text>
</comment>
<sequence length="85" mass="9948">MPTISMFLGIVIRMNWLEHNPPHFHAEYQGHRAVFDLDGNLTHGEMPVKQSKLISAWAVLHADELRANWDLSSRKEELYRIDPLR</sequence>
<gene>
    <name evidence="1" type="ORF">DW787_00015</name>
</gene>